<dbReference type="HOGENOM" id="CLU_2627710_0_0_9"/>
<evidence type="ECO:0000313" key="2">
    <source>
        <dbReference type="Proteomes" id="UP000003752"/>
    </source>
</evidence>
<feature type="non-terminal residue" evidence="1">
    <location>
        <position position="78"/>
    </location>
</feature>
<comment type="caution">
    <text evidence="1">The sequence shown here is derived from an EMBL/GenBank/DDBJ whole genome shotgun (WGS) entry which is preliminary data.</text>
</comment>
<protein>
    <submittedName>
        <fullName evidence="1">Uncharacterized protein</fullName>
    </submittedName>
</protein>
<dbReference type="RefSeq" id="WP_003637251.1">
    <property type="nucleotide sequence ID" value="NZ_GG670087.1"/>
</dbReference>
<sequence>RTASTDLAGGRIGAALASYDQAGMVRTQWSRDEAIAALIDDWNNDFDPTRTALILAHRRADVRELNERAREKLVERGI</sequence>
<dbReference type="EMBL" id="ACGP01000031">
    <property type="protein sequence ID" value="EEI25610.1"/>
    <property type="molecule type" value="Genomic_DNA"/>
</dbReference>
<reference evidence="1 2" key="1">
    <citation type="submission" date="2009-01" db="EMBL/GenBank/DDBJ databases">
        <authorList>
            <person name="Qin X."/>
            <person name="Bachman B."/>
            <person name="Battles P."/>
            <person name="Bell A."/>
            <person name="Bess C."/>
            <person name="Bickham C."/>
            <person name="Chaboub L."/>
            <person name="Chen D."/>
            <person name="Coyle M."/>
            <person name="Deiros D.R."/>
            <person name="Dinh H."/>
            <person name="Forbes L."/>
            <person name="Fowler G."/>
            <person name="Francisco L."/>
            <person name="Fu Q."/>
            <person name="Gubbala S."/>
            <person name="Hale W."/>
            <person name="Han Y."/>
            <person name="Hemphill L."/>
            <person name="Highlander S.K."/>
            <person name="Hirani K."/>
            <person name="Hogues M."/>
            <person name="Jackson L."/>
            <person name="Jakkamsetti A."/>
            <person name="Javaid M."/>
            <person name="Jiang H."/>
            <person name="Korchina V."/>
            <person name="Kovar C."/>
            <person name="Lara F."/>
            <person name="Lee S."/>
            <person name="Mata R."/>
            <person name="Mathew T."/>
            <person name="Moen C."/>
            <person name="Morales K."/>
            <person name="Munidasa M."/>
            <person name="Nazareth L."/>
            <person name="Ngo R."/>
            <person name="Nguyen L."/>
            <person name="Okwuonu G."/>
            <person name="Ongeri F."/>
            <person name="Patil S."/>
            <person name="Petrosino J."/>
            <person name="Pham C."/>
            <person name="Pham P."/>
            <person name="Pu L.-L."/>
            <person name="Puazo M."/>
            <person name="Raj R."/>
            <person name="Reid J."/>
            <person name="Rouhana J."/>
            <person name="Saada N."/>
            <person name="Shang Y."/>
            <person name="Simmons D."/>
            <person name="Thornton R."/>
            <person name="Warren J."/>
            <person name="Weissenberger G."/>
            <person name="Zhang J."/>
            <person name="Zhang L."/>
            <person name="Zhou C."/>
            <person name="Zhu D."/>
            <person name="Muzny D."/>
            <person name="Worley K."/>
            <person name="Gibbs R."/>
        </authorList>
    </citation>
    <scope>NUCLEOTIDE SEQUENCE [LARGE SCALE GENOMIC DNA]</scope>
    <source>
        <strain evidence="2">ATCC 8290 / DSM 20176 / CCUG 30140 / JCM 1155 / KCTC 3500 / NBRC 15886 / NCIMB 8040 / NRRL B-1843 / 9</strain>
    </source>
</reference>
<evidence type="ECO:0000313" key="1">
    <source>
        <dbReference type="EMBL" id="EEI25610.1"/>
    </source>
</evidence>
<dbReference type="AlphaFoldDB" id="C0XG88"/>
<proteinExistence type="predicted"/>
<organism evidence="1 2">
    <name type="scientific">Lentilactobacillus hilgardii (strain ATCC 8290 / DSM 20176 / CCUG 30140 / JCM 1155 / KCTC 3500 / NBRC 15886 / NCIMB 8040 / NRRL B-1843 / 9)</name>
    <dbReference type="NCBI Taxonomy" id="1423757"/>
    <lineage>
        <taxon>Bacteria</taxon>
        <taxon>Bacillati</taxon>
        <taxon>Bacillota</taxon>
        <taxon>Bacilli</taxon>
        <taxon>Lactobacillales</taxon>
        <taxon>Lactobacillaceae</taxon>
        <taxon>Lentilactobacillus</taxon>
    </lineage>
</organism>
<keyword evidence="2" id="KW-1185">Reference proteome</keyword>
<feature type="non-terminal residue" evidence="1">
    <location>
        <position position="1"/>
    </location>
</feature>
<gene>
    <name evidence="1" type="ORF">HMPREF0519_0249</name>
</gene>
<accession>C0XG88</accession>
<dbReference type="Proteomes" id="UP000003752">
    <property type="component" value="Unassembled WGS sequence"/>
</dbReference>
<name>C0XG88_LENH9</name>